<evidence type="ECO:0000256" key="18">
    <source>
        <dbReference type="ARBA" id="ARBA00022989"/>
    </source>
</evidence>
<name>A0A553R5Z1_9TELE</name>
<dbReference type="PROSITE" id="PS00290">
    <property type="entry name" value="IG_MHC"/>
    <property type="match status" value="1"/>
</dbReference>
<keyword evidence="10 23" id="KW-0245">EGF-like domain</keyword>
<evidence type="ECO:0000259" key="29">
    <source>
        <dbReference type="PROSITE" id="PS50923"/>
    </source>
</evidence>
<keyword evidence="8" id="KW-0964">Secreted</keyword>
<dbReference type="InterPro" id="IPR000742">
    <property type="entry name" value="EGF"/>
</dbReference>
<protein>
    <recommendedName>
        <fullName evidence="5">Beta-2-microglobulin</fullName>
    </recommendedName>
</protein>
<evidence type="ECO:0000256" key="4">
    <source>
        <dbReference type="ARBA" id="ARBA00009564"/>
    </source>
</evidence>
<evidence type="ECO:0000256" key="16">
    <source>
        <dbReference type="ARBA" id="ARBA00022859"/>
    </source>
</evidence>
<dbReference type="InterPro" id="IPR050160">
    <property type="entry name" value="MHC/Immunoglobulin"/>
</dbReference>
<dbReference type="InterPro" id="IPR003006">
    <property type="entry name" value="Ig/MHC_CS"/>
</dbReference>
<keyword evidence="18" id="KW-1133">Transmembrane helix</keyword>
<dbReference type="InterPro" id="IPR026823">
    <property type="entry name" value="cEGF"/>
</dbReference>
<evidence type="ECO:0000256" key="13">
    <source>
        <dbReference type="ARBA" id="ARBA00022729"/>
    </source>
</evidence>
<dbReference type="Proteomes" id="UP000316079">
    <property type="component" value="Unassembled WGS sequence"/>
</dbReference>
<comment type="caution">
    <text evidence="30">The sequence shown here is derived from an EMBL/GenBank/DDBJ whole genome shotgun (WGS) entry which is preliminary data.</text>
</comment>
<feature type="disulfide bond" evidence="23">
    <location>
        <begin position="308"/>
        <end position="317"/>
    </location>
</feature>
<keyword evidence="14" id="KW-0677">Repeat</keyword>
<keyword evidence="13" id="KW-0732">Signal</keyword>
<keyword evidence="15" id="KW-0106">Calcium</keyword>
<dbReference type="SMART" id="SM00407">
    <property type="entry name" value="IGc1"/>
    <property type="match status" value="1"/>
</dbReference>
<keyword evidence="9" id="KW-0272">Extracellular matrix</keyword>
<dbReference type="PANTHER" id="PTHR19944">
    <property type="entry name" value="MHC CLASS II-RELATED"/>
    <property type="match status" value="1"/>
</dbReference>
<evidence type="ECO:0000259" key="26">
    <source>
        <dbReference type="PROSITE" id="PS50026"/>
    </source>
</evidence>
<dbReference type="FunFam" id="2.10.25.10:FF:000391">
    <property type="entry name" value="Weary, isoform C"/>
    <property type="match status" value="1"/>
</dbReference>
<dbReference type="PROSITE" id="PS50026">
    <property type="entry name" value="EGF_3"/>
    <property type="match status" value="2"/>
</dbReference>
<evidence type="ECO:0000256" key="8">
    <source>
        <dbReference type="ARBA" id="ARBA00022525"/>
    </source>
</evidence>
<dbReference type="SUPFAM" id="SSF48726">
    <property type="entry name" value="Immunoglobulin"/>
    <property type="match status" value="1"/>
</dbReference>
<dbReference type="Pfam" id="PF07654">
    <property type="entry name" value="C1-set"/>
    <property type="match status" value="1"/>
</dbReference>
<dbReference type="FunFam" id="2.10.70.10:FF:000064">
    <property type="entry name" value="Fibulin 7"/>
    <property type="match status" value="1"/>
</dbReference>
<dbReference type="GO" id="GO:0042612">
    <property type="term" value="C:MHC class I protein complex"/>
    <property type="evidence" value="ECO:0007669"/>
    <property type="project" value="UniProtKB-KW"/>
</dbReference>
<dbReference type="PROSITE" id="PS50923">
    <property type="entry name" value="SUSHI"/>
    <property type="match status" value="1"/>
</dbReference>
<keyword evidence="7" id="KW-1003">Cell membrane</keyword>
<dbReference type="Pfam" id="PF22914">
    <property type="entry name" value="Fibulin_C"/>
    <property type="match status" value="1"/>
</dbReference>
<keyword evidence="22" id="KW-0393">Immunoglobulin domain</keyword>
<dbReference type="InterPro" id="IPR013783">
    <property type="entry name" value="Ig-like_fold"/>
</dbReference>
<feature type="disulfide bond" evidence="25">
    <location>
        <begin position="253"/>
        <end position="280"/>
    </location>
</feature>
<keyword evidence="16" id="KW-0391">Immunity</keyword>
<evidence type="ECO:0000256" key="17">
    <source>
        <dbReference type="ARBA" id="ARBA00022889"/>
    </source>
</evidence>
<feature type="zinc finger region" description="TAZ-type" evidence="24">
    <location>
        <begin position="372"/>
        <end position="479"/>
    </location>
</feature>
<evidence type="ECO:0000256" key="19">
    <source>
        <dbReference type="ARBA" id="ARBA00023136"/>
    </source>
</evidence>
<evidence type="ECO:0000256" key="11">
    <source>
        <dbReference type="ARBA" id="ARBA00022659"/>
    </source>
</evidence>
<evidence type="ECO:0000313" key="31">
    <source>
        <dbReference type="Proteomes" id="UP000316079"/>
    </source>
</evidence>
<evidence type="ECO:0000259" key="27">
    <source>
        <dbReference type="PROSITE" id="PS50134"/>
    </source>
</evidence>
<dbReference type="InterPro" id="IPR036179">
    <property type="entry name" value="Ig-like_dom_sf"/>
</dbReference>
<feature type="domain" description="Ig-like" evidence="28">
    <location>
        <begin position="67"/>
        <end position="156"/>
    </location>
</feature>
<evidence type="ECO:0000256" key="21">
    <source>
        <dbReference type="ARBA" id="ARBA00023180"/>
    </source>
</evidence>
<dbReference type="Gene3D" id="2.60.40.10">
    <property type="entry name" value="Immunoglobulins"/>
    <property type="match status" value="1"/>
</dbReference>
<reference evidence="30 31" key="1">
    <citation type="journal article" date="2019" name="Sci. Data">
        <title>Hybrid genome assembly and annotation of Danionella translucida.</title>
        <authorList>
            <person name="Kadobianskyi M."/>
            <person name="Schulze L."/>
            <person name="Schuelke M."/>
            <person name="Judkewitz B."/>
        </authorList>
    </citation>
    <scope>NUCLEOTIDE SEQUENCE [LARGE SCALE GENOMIC DNA]</scope>
    <source>
        <strain evidence="30 31">Bolton</strain>
    </source>
</reference>
<dbReference type="CDD" id="cd00054">
    <property type="entry name" value="EGF_CA"/>
    <property type="match status" value="3"/>
</dbReference>
<dbReference type="PRINTS" id="PR00010">
    <property type="entry name" value="EGFBLOOD"/>
</dbReference>
<evidence type="ECO:0000256" key="7">
    <source>
        <dbReference type="ARBA" id="ARBA00022475"/>
    </source>
</evidence>
<dbReference type="FunFam" id="2.10.25.10:FF:000568">
    <property type="entry name" value="Fibulin 7"/>
    <property type="match status" value="1"/>
</dbReference>
<dbReference type="PROSITE" id="PS50835">
    <property type="entry name" value="IG_LIKE"/>
    <property type="match status" value="1"/>
</dbReference>
<comment type="caution">
    <text evidence="23">Lacks conserved residue(s) required for the propagation of feature annotation.</text>
</comment>
<comment type="similarity">
    <text evidence="4">Belongs to the beta-2-microglobulin family.</text>
</comment>
<dbReference type="GO" id="GO:0007155">
    <property type="term" value="P:cell adhesion"/>
    <property type="evidence" value="ECO:0007669"/>
    <property type="project" value="UniProtKB-KW"/>
</dbReference>
<dbReference type="SMART" id="SM00032">
    <property type="entry name" value="CCP"/>
    <property type="match status" value="1"/>
</dbReference>
<evidence type="ECO:0000256" key="10">
    <source>
        <dbReference type="ARBA" id="ARBA00022536"/>
    </source>
</evidence>
<evidence type="ECO:0000313" key="30">
    <source>
        <dbReference type="EMBL" id="TRY97607.1"/>
    </source>
</evidence>
<dbReference type="PROSITE" id="PS01187">
    <property type="entry name" value="EGF_CA"/>
    <property type="match status" value="1"/>
</dbReference>
<evidence type="ECO:0000256" key="5">
    <source>
        <dbReference type="ARBA" id="ARBA00018767"/>
    </source>
</evidence>
<evidence type="ECO:0000256" key="23">
    <source>
        <dbReference type="PROSITE-ProRule" id="PRU00076"/>
    </source>
</evidence>
<dbReference type="InterPro" id="IPR000152">
    <property type="entry name" value="EGF-type_Asp/Asn_hydroxyl_site"/>
</dbReference>
<feature type="domain" description="Sushi" evidence="29">
    <location>
        <begin position="225"/>
        <end position="282"/>
    </location>
</feature>
<dbReference type="InterPro" id="IPR001881">
    <property type="entry name" value="EGF-like_Ca-bd_dom"/>
</dbReference>
<evidence type="ECO:0000256" key="2">
    <source>
        <dbReference type="ARBA" id="ARBA00004498"/>
    </source>
</evidence>
<dbReference type="InterPro" id="IPR000197">
    <property type="entry name" value="Znf_TAZ"/>
</dbReference>
<dbReference type="FunFam" id="2.10.25.10:FF:000008">
    <property type="entry name" value="Signal peptide, CUB domain, EGF-like 2"/>
    <property type="match status" value="1"/>
</dbReference>
<evidence type="ECO:0000259" key="28">
    <source>
        <dbReference type="PROSITE" id="PS50835"/>
    </source>
</evidence>
<dbReference type="InterPro" id="IPR035976">
    <property type="entry name" value="Sushi/SCR/CCP_sf"/>
</dbReference>
<organism evidence="30 31">
    <name type="scientific">Danionella cerebrum</name>
    <dbReference type="NCBI Taxonomy" id="2873325"/>
    <lineage>
        <taxon>Eukaryota</taxon>
        <taxon>Metazoa</taxon>
        <taxon>Chordata</taxon>
        <taxon>Craniata</taxon>
        <taxon>Vertebrata</taxon>
        <taxon>Euteleostomi</taxon>
        <taxon>Actinopterygii</taxon>
        <taxon>Neopterygii</taxon>
        <taxon>Teleostei</taxon>
        <taxon>Ostariophysi</taxon>
        <taxon>Cypriniformes</taxon>
        <taxon>Danionidae</taxon>
        <taxon>Danioninae</taxon>
        <taxon>Danionella</taxon>
    </lineage>
</organism>
<dbReference type="CDD" id="cd00033">
    <property type="entry name" value="CCP"/>
    <property type="match status" value="1"/>
</dbReference>
<dbReference type="SUPFAM" id="SSF57535">
    <property type="entry name" value="Complement control module/SCR domain"/>
    <property type="match status" value="1"/>
</dbReference>
<accession>A0A553R5Z1</accession>
<comment type="subcellular location">
    <subcellularLocation>
        <location evidence="1">Cell membrane</location>
        <topology evidence="1">Single-pass type I membrane protein</topology>
    </subcellularLocation>
    <subcellularLocation>
        <location evidence="2">Secreted</location>
        <location evidence="2">Extracellular space</location>
        <location evidence="2">Extracellular matrix</location>
    </subcellularLocation>
</comment>
<keyword evidence="20 23" id="KW-1015">Disulfide bond</keyword>
<keyword evidence="21" id="KW-0325">Glycoprotein</keyword>
<dbReference type="InterPro" id="IPR003597">
    <property type="entry name" value="Ig_C1-set"/>
</dbReference>
<dbReference type="AlphaFoldDB" id="A0A553R5Z1"/>
<dbReference type="Gene3D" id="2.10.70.10">
    <property type="entry name" value="Complement Module, domain 1"/>
    <property type="match status" value="1"/>
</dbReference>
<dbReference type="Pfam" id="PF12662">
    <property type="entry name" value="cEGF"/>
    <property type="match status" value="1"/>
</dbReference>
<dbReference type="InterPro" id="IPR007110">
    <property type="entry name" value="Ig-like_dom"/>
</dbReference>
<proteinExistence type="inferred from homology"/>
<keyword evidence="17" id="KW-0130">Cell adhesion</keyword>
<feature type="non-terminal residue" evidence="30">
    <location>
        <position position="1"/>
    </location>
</feature>
<dbReference type="OrthoDB" id="4062651at2759"/>
<dbReference type="PANTHER" id="PTHR19944:SF62">
    <property type="entry name" value="BETA-2-MICROGLOBULIN"/>
    <property type="match status" value="1"/>
</dbReference>
<keyword evidence="24" id="KW-0862">Zinc</keyword>
<keyword evidence="6" id="KW-0490">MHC I</keyword>
<dbReference type="EMBL" id="SRMA01025216">
    <property type="protein sequence ID" value="TRY97607.1"/>
    <property type="molecule type" value="Genomic_DNA"/>
</dbReference>
<feature type="domain" description="TAZ-type" evidence="27">
    <location>
        <begin position="372"/>
        <end position="479"/>
    </location>
</feature>
<feature type="domain" description="EGF-like" evidence="26">
    <location>
        <begin position="370"/>
        <end position="415"/>
    </location>
</feature>
<dbReference type="Pfam" id="PF00084">
    <property type="entry name" value="Sushi"/>
    <property type="match status" value="1"/>
</dbReference>
<comment type="similarity">
    <text evidence="3">Belongs to the fibulin family.</text>
</comment>
<evidence type="ECO:0000256" key="1">
    <source>
        <dbReference type="ARBA" id="ARBA00004251"/>
    </source>
</evidence>
<evidence type="ECO:0000256" key="9">
    <source>
        <dbReference type="ARBA" id="ARBA00022530"/>
    </source>
</evidence>
<dbReference type="SUPFAM" id="SSF57196">
    <property type="entry name" value="EGF/Laminin"/>
    <property type="match status" value="2"/>
</dbReference>
<dbReference type="SMART" id="SM00181">
    <property type="entry name" value="EGF"/>
    <property type="match status" value="3"/>
</dbReference>
<dbReference type="SMART" id="SM00179">
    <property type="entry name" value="EGF_CA"/>
    <property type="match status" value="3"/>
</dbReference>
<evidence type="ECO:0000256" key="12">
    <source>
        <dbReference type="ARBA" id="ARBA00022692"/>
    </source>
</evidence>
<dbReference type="PROSITE" id="PS01186">
    <property type="entry name" value="EGF_2"/>
    <property type="match status" value="1"/>
</dbReference>
<dbReference type="PROSITE" id="PS00022">
    <property type="entry name" value="EGF_1"/>
    <property type="match status" value="1"/>
</dbReference>
<evidence type="ECO:0000256" key="20">
    <source>
        <dbReference type="ARBA" id="ARBA00023157"/>
    </source>
</evidence>
<dbReference type="GO" id="GO:0008270">
    <property type="term" value="F:zinc ion binding"/>
    <property type="evidence" value="ECO:0007669"/>
    <property type="project" value="UniProtKB-KW"/>
</dbReference>
<evidence type="ECO:0000256" key="25">
    <source>
        <dbReference type="PROSITE-ProRule" id="PRU00302"/>
    </source>
</evidence>
<dbReference type="InterPro" id="IPR055088">
    <property type="entry name" value="Fibulin_C"/>
</dbReference>
<dbReference type="GO" id="GO:0023052">
    <property type="term" value="P:signaling"/>
    <property type="evidence" value="ECO:0007669"/>
    <property type="project" value="UniProtKB-ARBA"/>
</dbReference>
<dbReference type="GO" id="GO:0002474">
    <property type="term" value="P:antigen processing and presentation of peptide antigen via MHC class I"/>
    <property type="evidence" value="ECO:0007669"/>
    <property type="project" value="UniProtKB-KW"/>
</dbReference>
<evidence type="ECO:0000256" key="14">
    <source>
        <dbReference type="ARBA" id="ARBA00022737"/>
    </source>
</evidence>
<dbReference type="STRING" id="623744.A0A553R5Z1"/>
<dbReference type="GO" id="GO:0005509">
    <property type="term" value="F:calcium ion binding"/>
    <property type="evidence" value="ECO:0007669"/>
    <property type="project" value="InterPro"/>
</dbReference>
<keyword evidence="19" id="KW-0472">Membrane</keyword>
<gene>
    <name evidence="30" type="ORF">DNTS_004742</name>
</gene>
<keyword evidence="11 25" id="KW-0768">Sushi</keyword>
<sequence length="586" mass="65318">DHAVNILAYRIRANGSIDHASAGFSLLEKRESLFCLGEVKKGFYRQAEYLEKLKQDTKPSKQKIEHPSVSVYTEFPEEQGKENIIYCYVTGFYPGDIEINFFLNGQKPMMKVETSDLIYSKEWTFRVYKYMNINPRAGDEYTCEVKHSSMSQPKTTVWRSEFSSSTSHPYWTYALFLGIVLGMEKFLKGQEVRFTEGLRIMKTKLTSLQNSVSKFPQADQSQTQVSCPALAAPTNGRKYGSKLLVGHEIHFTCSQGFRLIGTGTRVCLENGTWSGATASCKDVSVCSSNPCQNGGTCVEAQNQYKCTCPHNWSGSQCQYQTQTAPPEWSVMNDPAFSRKPRCAKVNQAQHCSCDAGFHMSGTAENTICQDVNECEVYKTERGGPLCVHTCVNVPGSYHCSCPAGYKLLTDRRSCEDVDECLTHQHNCSRGSSCINTGGSFQCVNPECPRSHANISYVKTSPFQCERNPCPMDSHSCPFAAKTISFHFLSLPSNLRTPATLFRMATASAPGRPGPDSLRFGIAGGGEARSMFVMQRSDRQTGELILAQPLRGPQELSVEVEMSEYSERSFQAKHLARVNLLVSPYEF</sequence>
<dbReference type="InterPro" id="IPR000436">
    <property type="entry name" value="Sushi_SCR_CCP_dom"/>
</dbReference>
<dbReference type="InterPro" id="IPR018097">
    <property type="entry name" value="EGF_Ca-bd_CS"/>
</dbReference>
<evidence type="ECO:0000256" key="15">
    <source>
        <dbReference type="ARBA" id="ARBA00022837"/>
    </source>
</evidence>
<dbReference type="PROSITE" id="PS50134">
    <property type="entry name" value="ZF_TAZ"/>
    <property type="match status" value="1"/>
</dbReference>
<dbReference type="Gene3D" id="2.10.25.10">
    <property type="entry name" value="Laminin"/>
    <property type="match status" value="3"/>
</dbReference>
<evidence type="ECO:0000256" key="22">
    <source>
        <dbReference type="ARBA" id="ARBA00023319"/>
    </source>
</evidence>
<feature type="domain" description="EGF-like" evidence="26">
    <location>
        <begin position="282"/>
        <end position="318"/>
    </location>
</feature>
<keyword evidence="12" id="KW-0812">Transmembrane</keyword>
<dbReference type="Pfam" id="PF00008">
    <property type="entry name" value="EGF"/>
    <property type="match status" value="1"/>
</dbReference>
<evidence type="ECO:0000256" key="24">
    <source>
        <dbReference type="PROSITE-ProRule" id="PRU00203"/>
    </source>
</evidence>
<evidence type="ECO:0000256" key="3">
    <source>
        <dbReference type="ARBA" id="ARBA00006127"/>
    </source>
</evidence>
<keyword evidence="24" id="KW-0479">Metal-binding</keyword>
<evidence type="ECO:0000256" key="6">
    <source>
        <dbReference type="ARBA" id="ARBA00022451"/>
    </source>
</evidence>
<keyword evidence="31" id="KW-1185">Reference proteome</keyword>
<keyword evidence="24" id="KW-0863">Zinc-finger</keyword>
<dbReference type="PROSITE" id="PS00010">
    <property type="entry name" value="ASX_HYDROXYL"/>
    <property type="match status" value="1"/>
</dbReference>
<dbReference type="GO" id="GO:0007154">
    <property type="term" value="P:cell communication"/>
    <property type="evidence" value="ECO:0007669"/>
    <property type="project" value="UniProtKB-ARBA"/>
</dbReference>